<evidence type="ECO:0000313" key="2">
    <source>
        <dbReference type="Proteomes" id="UP000030687"/>
    </source>
</evidence>
<dbReference type="Gramene" id="ESR44289">
    <property type="protein sequence ID" value="ESR44289"/>
    <property type="gene ID" value="CICLE_v10013292mg"/>
</dbReference>
<dbReference type="EMBL" id="KI536861">
    <property type="protein sequence ID" value="ESR44289.1"/>
    <property type="molecule type" value="Genomic_DNA"/>
</dbReference>
<dbReference type="AlphaFoldDB" id="V4UWZ9"/>
<keyword evidence="2" id="KW-1185">Reference proteome</keyword>
<sequence>MFLVSFRFLFHGCEFILQKISLKFKFNVEEFLDIKLDIISLKLNHTDSSKFVIQSAGNLYFIKQIS</sequence>
<gene>
    <name evidence="1" type="ORF">CICLE_v10013292mg</name>
</gene>
<accession>V4UWZ9</accession>
<dbReference type="KEGG" id="cic:CICLE_v10013292mg"/>
<organism evidence="1 2">
    <name type="scientific">Citrus clementina</name>
    <name type="common">Clementine</name>
    <name type="synonym">Citrus deliciosa x Citrus sinensis</name>
    <dbReference type="NCBI Taxonomy" id="85681"/>
    <lineage>
        <taxon>Eukaryota</taxon>
        <taxon>Viridiplantae</taxon>
        <taxon>Streptophyta</taxon>
        <taxon>Embryophyta</taxon>
        <taxon>Tracheophyta</taxon>
        <taxon>Spermatophyta</taxon>
        <taxon>Magnoliopsida</taxon>
        <taxon>eudicotyledons</taxon>
        <taxon>Gunneridae</taxon>
        <taxon>Pentapetalae</taxon>
        <taxon>rosids</taxon>
        <taxon>malvids</taxon>
        <taxon>Sapindales</taxon>
        <taxon>Rutaceae</taxon>
        <taxon>Aurantioideae</taxon>
        <taxon>Citrus</taxon>
    </lineage>
</organism>
<evidence type="ECO:0000313" key="1">
    <source>
        <dbReference type="EMBL" id="ESR44289.1"/>
    </source>
</evidence>
<reference evidence="1 2" key="1">
    <citation type="submission" date="2013-10" db="EMBL/GenBank/DDBJ databases">
        <authorList>
            <consortium name="International Citrus Genome Consortium"/>
            <person name="Jenkins J."/>
            <person name="Schmutz J."/>
            <person name="Prochnik S."/>
            <person name="Rokhsar D."/>
            <person name="Gmitter F."/>
            <person name="Ollitrault P."/>
            <person name="Machado M."/>
            <person name="Talon M."/>
            <person name="Wincker P."/>
            <person name="Jaillon O."/>
            <person name="Morgante M."/>
        </authorList>
    </citation>
    <scope>NUCLEOTIDE SEQUENCE</scope>
    <source>
        <strain evidence="2">cv. Clemenules</strain>
    </source>
</reference>
<dbReference type="Proteomes" id="UP000030687">
    <property type="component" value="Unassembled WGS sequence"/>
</dbReference>
<dbReference type="InParanoid" id="V4UWZ9"/>
<proteinExistence type="predicted"/>
<protein>
    <submittedName>
        <fullName evidence="1">Uncharacterized protein</fullName>
    </submittedName>
</protein>
<name>V4UWZ9_CITCL</name>